<feature type="transmembrane region" description="Helical" evidence="5">
    <location>
        <begin position="221"/>
        <end position="238"/>
    </location>
</feature>
<feature type="transmembrane region" description="Helical" evidence="5">
    <location>
        <begin position="370"/>
        <end position="391"/>
    </location>
</feature>
<dbReference type="InterPro" id="IPR011701">
    <property type="entry name" value="MFS"/>
</dbReference>
<evidence type="ECO:0000256" key="1">
    <source>
        <dbReference type="ARBA" id="ARBA00004141"/>
    </source>
</evidence>
<dbReference type="InterPro" id="IPR036259">
    <property type="entry name" value="MFS_trans_sf"/>
</dbReference>
<comment type="subcellular location">
    <subcellularLocation>
        <location evidence="1">Membrane</location>
        <topology evidence="1">Multi-pass membrane protein</topology>
    </subcellularLocation>
</comment>
<evidence type="ECO:0000313" key="7">
    <source>
        <dbReference type="EMBL" id="KZD12382.1"/>
    </source>
</evidence>
<feature type="transmembrane region" description="Helical" evidence="5">
    <location>
        <begin position="244"/>
        <end position="260"/>
    </location>
</feature>
<keyword evidence="2 5" id="KW-0812">Transmembrane</keyword>
<name>A0A154WFU6_9PROT</name>
<feature type="transmembrane region" description="Helical" evidence="5">
    <location>
        <begin position="345"/>
        <end position="364"/>
    </location>
</feature>
<dbReference type="EMBL" id="LPXN01000029">
    <property type="protein sequence ID" value="KZD12382.1"/>
    <property type="molecule type" value="Genomic_DNA"/>
</dbReference>
<feature type="transmembrane region" description="Helical" evidence="5">
    <location>
        <begin position="126"/>
        <end position="145"/>
    </location>
</feature>
<feature type="transmembrane region" description="Helical" evidence="5">
    <location>
        <begin position="152"/>
        <end position="174"/>
    </location>
</feature>
<feature type="transmembrane region" description="Helical" evidence="5">
    <location>
        <begin position="21"/>
        <end position="39"/>
    </location>
</feature>
<feature type="transmembrane region" description="Helical" evidence="5">
    <location>
        <begin position="417"/>
        <end position="438"/>
    </location>
</feature>
<dbReference type="STRING" id="580166.AUP43_16565"/>
<accession>A0A154WFU6</accession>
<evidence type="ECO:0000313" key="8">
    <source>
        <dbReference type="Proteomes" id="UP000076400"/>
    </source>
</evidence>
<dbReference type="GO" id="GO:0005886">
    <property type="term" value="C:plasma membrane"/>
    <property type="evidence" value="ECO:0007669"/>
    <property type="project" value="TreeGrafter"/>
</dbReference>
<dbReference type="Gene3D" id="1.20.1250.20">
    <property type="entry name" value="MFS general substrate transporter like domains"/>
    <property type="match status" value="1"/>
</dbReference>
<proteinExistence type="predicted"/>
<dbReference type="InterPro" id="IPR020846">
    <property type="entry name" value="MFS_dom"/>
</dbReference>
<dbReference type="AlphaFoldDB" id="A0A154WFU6"/>
<dbReference type="GO" id="GO:0022857">
    <property type="term" value="F:transmembrane transporter activity"/>
    <property type="evidence" value="ECO:0007669"/>
    <property type="project" value="InterPro"/>
</dbReference>
<evidence type="ECO:0000256" key="3">
    <source>
        <dbReference type="ARBA" id="ARBA00022989"/>
    </source>
</evidence>
<gene>
    <name evidence="7" type="ORF">AUP43_16565</name>
</gene>
<feature type="domain" description="Major facilitator superfamily (MFS) profile" evidence="6">
    <location>
        <begin position="29"/>
        <end position="474"/>
    </location>
</feature>
<evidence type="ECO:0000256" key="2">
    <source>
        <dbReference type="ARBA" id="ARBA00022692"/>
    </source>
</evidence>
<feature type="transmembrane region" description="Helical" evidence="5">
    <location>
        <begin position="98"/>
        <end position="120"/>
    </location>
</feature>
<evidence type="ECO:0000256" key="5">
    <source>
        <dbReference type="SAM" id="Phobius"/>
    </source>
</evidence>
<keyword evidence="4 5" id="KW-0472">Membrane</keyword>
<evidence type="ECO:0000256" key="4">
    <source>
        <dbReference type="ARBA" id="ARBA00023136"/>
    </source>
</evidence>
<feature type="transmembrane region" description="Helical" evidence="5">
    <location>
        <begin position="281"/>
        <end position="305"/>
    </location>
</feature>
<keyword evidence="8" id="KW-1185">Reference proteome</keyword>
<feature type="transmembrane region" description="Helical" evidence="5">
    <location>
        <begin position="317"/>
        <end position="338"/>
    </location>
</feature>
<sequence>MVDMVSDAEKDTETFVSWREFLGSPYAASLALVCLAVWLHAADSLIVATMLPAIVAEIGGIALVGWSVSLYEIGSIVAGAASALLTLRFGLRAPMSMAAALFGVGCILSAVSPTMPLLLVGRALQGLGGGGLMAMGFVAVGQVFPRRYIARAMAAVSILWGVSAFAGPLVGGFFVEYATWRWGFAFFASQAFALALWIVLRRDAGATLPPADATEFPARRLSLLCLAVVLAAFGGVEVSILRTVPSVTADLVCLIGFLWLDRRAGDTRLFPRRPFDLWRPVGASLLMILTMSMATIPITAFGPLLVTVIHGVSALTAGYIVASSSIGWAVMAVLVSGLPERFDRLMIAFGMAIVAISLLGFLYAVPGGPVWLIVVFAAMEGGGFGMAWTFILRRTIALADADEVQHVSGAIPTIQRLGYALGAAYVGIVANASGLLSMETAADAAQVARWVFVSCVPFAVVGLIAMSALVRDRTGNRSSGRSN</sequence>
<keyword evidence="3 5" id="KW-1133">Transmembrane helix</keyword>
<evidence type="ECO:0000259" key="6">
    <source>
        <dbReference type="PROSITE" id="PS50850"/>
    </source>
</evidence>
<dbReference type="Gene3D" id="1.20.1720.10">
    <property type="entry name" value="Multidrug resistance protein D"/>
    <property type="match status" value="1"/>
</dbReference>
<dbReference type="PROSITE" id="PS50850">
    <property type="entry name" value="MFS"/>
    <property type="match status" value="1"/>
</dbReference>
<protein>
    <recommendedName>
        <fullName evidence="6">Major facilitator superfamily (MFS) profile domain-containing protein</fullName>
    </recommendedName>
</protein>
<feature type="transmembrane region" description="Helical" evidence="5">
    <location>
        <begin position="450"/>
        <end position="470"/>
    </location>
</feature>
<dbReference type="RefSeq" id="WP_067552448.1">
    <property type="nucleotide sequence ID" value="NZ_LPXN01000029.1"/>
</dbReference>
<dbReference type="Proteomes" id="UP000076400">
    <property type="component" value="Unassembled WGS sequence"/>
</dbReference>
<dbReference type="Pfam" id="PF07690">
    <property type="entry name" value="MFS_1"/>
    <property type="match status" value="1"/>
</dbReference>
<dbReference type="PANTHER" id="PTHR23501">
    <property type="entry name" value="MAJOR FACILITATOR SUPERFAMILY"/>
    <property type="match status" value="1"/>
</dbReference>
<dbReference type="PANTHER" id="PTHR23501:SF154">
    <property type="entry name" value="MULTIDRUG-EFFLUX TRANSPORTER RV1634-RELATED"/>
    <property type="match status" value="1"/>
</dbReference>
<dbReference type="OrthoDB" id="9807274at2"/>
<dbReference type="SUPFAM" id="SSF103473">
    <property type="entry name" value="MFS general substrate transporter"/>
    <property type="match status" value="1"/>
</dbReference>
<feature type="transmembrane region" description="Helical" evidence="5">
    <location>
        <begin position="180"/>
        <end position="200"/>
    </location>
</feature>
<comment type="caution">
    <text evidence="7">The sequence shown here is derived from an EMBL/GenBank/DDBJ whole genome shotgun (WGS) entry which is preliminary data.</text>
</comment>
<organism evidence="7 8">
    <name type="scientific">Oceanibaculum pacificum</name>
    <dbReference type="NCBI Taxonomy" id="580166"/>
    <lineage>
        <taxon>Bacteria</taxon>
        <taxon>Pseudomonadati</taxon>
        <taxon>Pseudomonadota</taxon>
        <taxon>Alphaproteobacteria</taxon>
        <taxon>Rhodospirillales</taxon>
        <taxon>Oceanibaculaceae</taxon>
        <taxon>Oceanibaculum</taxon>
    </lineage>
</organism>
<feature type="transmembrane region" description="Helical" evidence="5">
    <location>
        <begin position="46"/>
        <end position="67"/>
    </location>
</feature>
<reference evidence="7 8" key="1">
    <citation type="submission" date="2015-12" db="EMBL/GenBank/DDBJ databases">
        <title>Genome sequence of Oceanibaculum pacificum MCCC 1A02656.</title>
        <authorList>
            <person name="Lu L."/>
            <person name="Lai Q."/>
            <person name="Shao Z."/>
            <person name="Qian P."/>
        </authorList>
    </citation>
    <scope>NUCLEOTIDE SEQUENCE [LARGE SCALE GENOMIC DNA]</scope>
    <source>
        <strain evidence="7 8">MCCC 1A02656</strain>
    </source>
</reference>